<comment type="similarity">
    <text evidence="5">Belongs to the PRA1 family.</text>
</comment>
<gene>
    <name evidence="6" type="ORF">TrCOL_g7217</name>
</gene>
<evidence type="ECO:0000256" key="3">
    <source>
        <dbReference type="ARBA" id="ARBA00022989"/>
    </source>
</evidence>
<dbReference type="OrthoDB" id="63113at2759"/>
<comment type="subcellular location">
    <subcellularLocation>
        <location evidence="1 5">Membrane</location>
        <topology evidence="1 5">Multi-pass membrane protein</topology>
    </subcellularLocation>
</comment>
<feature type="transmembrane region" description="Helical" evidence="5">
    <location>
        <begin position="99"/>
        <end position="118"/>
    </location>
</feature>
<accession>A0A9W7LC22</accession>
<dbReference type="GO" id="GO:0005794">
    <property type="term" value="C:Golgi apparatus"/>
    <property type="evidence" value="ECO:0007669"/>
    <property type="project" value="TreeGrafter"/>
</dbReference>
<keyword evidence="4 5" id="KW-0472">Membrane</keyword>
<dbReference type="PANTHER" id="PTHR19317:SF0">
    <property type="entry name" value="PRENYLATED RAB ACCEPTOR PROTEIN 1"/>
    <property type="match status" value="1"/>
</dbReference>
<evidence type="ECO:0000256" key="5">
    <source>
        <dbReference type="RuleBase" id="RU363107"/>
    </source>
</evidence>
<dbReference type="InterPro" id="IPR004895">
    <property type="entry name" value="Prenylated_rab_accept_PRA1"/>
</dbReference>
<dbReference type="AlphaFoldDB" id="A0A9W7LC22"/>
<keyword evidence="2 5" id="KW-0812">Transmembrane</keyword>
<name>A0A9W7LC22_9STRA</name>
<proteinExistence type="inferred from homology"/>
<dbReference type="Pfam" id="PF03208">
    <property type="entry name" value="PRA1"/>
    <property type="match status" value="1"/>
</dbReference>
<evidence type="ECO:0000256" key="1">
    <source>
        <dbReference type="ARBA" id="ARBA00004141"/>
    </source>
</evidence>
<feature type="transmembrane region" description="Helical" evidence="5">
    <location>
        <begin position="159"/>
        <end position="180"/>
    </location>
</feature>
<reference evidence="7" key="1">
    <citation type="journal article" date="2023" name="Commun. Biol.">
        <title>Genome analysis of Parmales, the sister group of diatoms, reveals the evolutionary specialization of diatoms from phago-mixotrophs to photoautotrophs.</title>
        <authorList>
            <person name="Ban H."/>
            <person name="Sato S."/>
            <person name="Yoshikawa S."/>
            <person name="Yamada K."/>
            <person name="Nakamura Y."/>
            <person name="Ichinomiya M."/>
            <person name="Sato N."/>
            <person name="Blanc-Mathieu R."/>
            <person name="Endo H."/>
            <person name="Kuwata A."/>
            <person name="Ogata H."/>
        </authorList>
    </citation>
    <scope>NUCLEOTIDE SEQUENCE [LARGE SCALE GENOMIC DNA]</scope>
</reference>
<dbReference type="Proteomes" id="UP001165065">
    <property type="component" value="Unassembled WGS sequence"/>
</dbReference>
<organism evidence="6 7">
    <name type="scientific">Triparma columacea</name>
    <dbReference type="NCBI Taxonomy" id="722753"/>
    <lineage>
        <taxon>Eukaryota</taxon>
        <taxon>Sar</taxon>
        <taxon>Stramenopiles</taxon>
        <taxon>Ochrophyta</taxon>
        <taxon>Bolidophyceae</taxon>
        <taxon>Parmales</taxon>
        <taxon>Triparmaceae</taxon>
        <taxon>Triparma</taxon>
    </lineage>
</organism>
<protein>
    <recommendedName>
        <fullName evidence="5">PRA1 family protein</fullName>
    </recommendedName>
</protein>
<sequence>MAAQTSEGPAASGISMFGSLGSSLKSKWESVDGPRTVSNISAQLPDSVKSRASNISSTYLNPKYMRSPKVYLGLGESKPFYLEKNPSLIADRLKHNISYFYLNYVFLTVFLFVLTLMISPSSLISIAILAFAWFYVMKITADGYTLFGVQISQKVATGVMSIVTLLCLTYVLSSIFWWTLCTSGFCIFGHSIFRDASMHKDEQDHVEMSGDLEEAPFLDSHSGDLGV</sequence>
<dbReference type="EMBL" id="BRYA01000260">
    <property type="protein sequence ID" value="GMI45655.1"/>
    <property type="molecule type" value="Genomic_DNA"/>
</dbReference>
<evidence type="ECO:0000256" key="4">
    <source>
        <dbReference type="ARBA" id="ARBA00023136"/>
    </source>
</evidence>
<evidence type="ECO:0000313" key="6">
    <source>
        <dbReference type="EMBL" id="GMI45655.1"/>
    </source>
</evidence>
<keyword evidence="3 5" id="KW-1133">Transmembrane helix</keyword>
<dbReference type="PANTHER" id="PTHR19317">
    <property type="entry name" value="PRENYLATED RAB ACCEPTOR 1-RELATED"/>
    <property type="match status" value="1"/>
</dbReference>
<evidence type="ECO:0000256" key="2">
    <source>
        <dbReference type="ARBA" id="ARBA00022692"/>
    </source>
</evidence>
<evidence type="ECO:0000313" key="7">
    <source>
        <dbReference type="Proteomes" id="UP001165065"/>
    </source>
</evidence>
<keyword evidence="7" id="KW-1185">Reference proteome</keyword>
<dbReference type="GO" id="GO:0016020">
    <property type="term" value="C:membrane"/>
    <property type="evidence" value="ECO:0007669"/>
    <property type="project" value="UniProtKB-SubCell"/>
</dbReference>
<comment type="caution">
    <text evidence="6">The sequence shown here is derived from an EMBL/GenBank/DDBJ whole genome shotgun (WGS) entry which is preliminary data.</text>
</comment>